<feature type="domain" description="AB hydrolase-1" evidence="2">
    <location>
        <begin position="33"/>
        <end position="252"/>
    </location>
</feature>
<dbReference type="Pfam" id="PF12697">
    <property type="entry name" value="Abhydrolase_6"/>
    <property type="match status" value="1"/>
</dbReference>
<dbReference type="SUPFAM" id="SSF53474">
    <property type="entry name" value="alpha/beta-Hydrolases"/>
    <property type="match status" value="1"/>
</dbReference>
<organism evidence="3 4">
    <name type="scientific">Rhizobium sullae</name>
    <name type="common">Rhizobium hedysari</name>
    <dbReference type="NCBI Taxonomy" id="50338"/>
    <lineage>
        <taxon>Bacteria</taxon>
        <taxon>Pseudomonadati</taxon>
        <taxon>Pseudomonadota</taxon>
        <taxon>Alphaproteobacteria</taxon>
        <taxon>Hyphomicrobiales</taxon>
        <taxon>Rhizobiaceae</taxon>
        <taxon>Rhizobium/Agrobacterium group</taxon>
        <taxon>Rhizobium</taxon>
    </lineage>
</organism>
<dbReference type="InterPro" id="IPR000073">
    <property type="entry name" value="AB_hydrolase_1"/>
</dbReference>
<sequence length="261" mass="26875">MRDITRALALAAAIGVSGSALAQPADPQTKPTIVLVHGAFAESSSWNDVISELKRDGYTAIAAANPLRSVAGDAATVSAIVRSISGPVVLVGHSYGGPVITEAANGNANVKALVYVAAFAPETGESSLTLSEKFPGSTLASAIATIALPDGGQDLYIQPDKFRVQFAADVSEDQAKLMAATQRPVTQAALAEPSGVASWKKLPSYMVYGSEDRNIPPTMMSFMAKRANAVKAVVVEGASHAIMISHPDAVASLIEEAASAK</sequence>
<reference evidence="3 4" key="1">
    <citation type="submission" date="2019-03" db="EMBL/GenBank/DDBJ databases">
        <title>Genomic Encyclopedia of Type Strains, Phase IV (KMG-V): Genome sequencing to study the core and pangenomes of soil and plant-associated prokaryotes.</title>
        <authorList>
            <person name="Whitman W."/>
        </authorList>
    </citation>
    <scope>NUCLEOTIDE SEQUENCE [LARGE SCALE GENOMIC DNA]</scope>
    <source>
        <strain evidence="3 4">Hc14</strain>
    </source>
</reference>
<evidence type="ECO:0000313" key="3">
    <source>
        <dbReference type="EMBL" id="TCU20618.1"/>
    </source>
</evidence>
<dbReference type="EMBL" id="SMBH01000001">
    <property type="protein sequence ID" value="TCU20618.1"/>
    <property type="molecule type" value="Genomic_DNA"/>
</dbReference>
<proteinExistence type="predicted"/>
<evidence type="ECO:0000256" key="1">
    <source>
        <dbReference type="SAM" id="SignalP"/>
    </source>
</evidence>
<dbReference type="PANTHER" id="PTHR37017">
    <property type="entry name" value="AB HYDROLASE-1 DOMAIN-CONTAINING PROTEIN-RELATED"/>
    <property type="match status" value="1"/>
</dbReference>
<dbReference type="AlphaFoldDB" id="A0A4R3QFX3"/>
<dbReference type="Proteomes" id="UP000294576">
    <property type="component" value="Unassembled WGS sequence"/>
</dbReference>
<dbReference type="InterPro" id="IPR029058">
    <property type="entry name" value="AB_hydrolase_fold"/>
</dbReference>
<accession>A0A4R3QFX3</accession>
<evidence type="ECO:0000259" key="2">
    <source>
        <dbReference type="Pfam" id="PF12697"/>
    </source>
</evidence>
<protein>
    <submittedName>
        <fullName evidence="3">Pimeloyl-ACP methyl ester carboxylesterase</fullName>
    </submittedName>
</protein>
<feature type="signal peptide" evidence="1">
    <location>
        <begin position="1"/>
        <end position="22"/>
    </location>
</feature>
<keyword evidence="1" id="KW-0732">Signal</keyword>
<feature type="chain" id="PRO_5020664801" evidence="1">
    <location>
        <begin position="23"/>
        <end position="261"/>
    </location>
</feature>
<comment type="caution">
    <text evidence="3">The sequence shown here is derived from an EMBL/GenBank/DDBJ whole genome shotgun (WGS) entry which is preliminary data.</text>
</comment>
<name>A0A4R3QFX3_RHISU</name>
<dbReference type="Gene3D" id="3.40.50.1820">
    <property type="entry name" value="alpha/beta hydrolase"/>
    <property type="match status" value="1"/>
</dbReference>
<dbReference type="InterPro" id="IPR052897">
    <property type="entry name" value="Sec-Metab_Biosynth_Hydrolase"/>
</dbReference>
<gene>
    <name evidence="3" type="ORF">EV132_101685</name>
</gene>
<dbReference type="PANTHER" id="PTHR37017:SF11">
    <property type="entry name" value="ESTERASE_LIPASE_THIOESTERASE DOMAIN-CONTAINING PROTEIN"/>
    <property type="match status" value="1"/>
</dbReference>
<evidence type="ECO:0000313" key="4">
    <source>
        <dbReference type="Proteomes" id="UP000294576"/>
    </source>
</evidence>
<dbReference type="RefSeq" id="WP_132558954.1">
    <property type="nucleotide sequence ID" value="NZ_SMBH01000001.1"/>
</dbReference>